<gene>
    <name evidence="1" type="ORF">NCTC9128_07032</name>
</gene>
<sequence>MVATQQRLSLFFHGMRIAKPVVIIFDIRPYTPLIINLLF</sequence>
<dbReference type="AlphaFoldDB" id="A0A2X3GZS4"/>
<evidence type="ECO:0000313" key="1">
    <source>
        <dbReference type="EMBL" id="SQC41020.1"/>
    </source>
</evidence>
<organism evidence="1 2">
    <name type="scientific">Klebsiella pneumoniae</name>
    <dbReference type="NCBI Taxonomy" id="573"/>
    <lineage>
        <taxon>Bacteria</taxon>
        <taxon>Pseudomonadati</taxon>
        <taxon>Pseudomonadota</taxon>
        <taxon>Gammaproteobacteria</taxon>
        <taxon>Enterobacterales</taxon>
        <taxon>Enterobacteriaceae</taxon>
        <taxon>Klebsiella/Raoultella group</taxon>
        <taxon>Klebsiella</taxon>
        <taxon>Klebsiella pneumoniae complex</taxon>
    </lineage>
</organism>
<evidence type="ECO:0000313" key="2">
    <source>
        <dbReference type="Proteomes" id="UP000251088"/>
    </source>
</evidence>
<dbReference type="Proteomes" id="UP000251088">
    <property type="component" value="Unassembled WGS sequence"/>
</dbReference>
<accession>A0A2X3GZS4</accession>
<dbReference type="EMBL" id="UAWN01000016">
    <property type="protein sequence ID" value="SQC41020.1"/>
    <property type="molecule type" value="Genomic_DNA"/>
</dbReference>
<proteinExistence type="predicted"/>
<protein>
    <submittedName>
        <fullName evidence="1">Uncharacterized protein</fullName>
    </submittedName>
</protein>
<name>A0A2X3GZS4_KLEPN</name>
<reference evidence="1 2" key="1">
    <citation type="submission" date="2018-06" db="EMBL/GenBank/DDBJ databases">
        <authorList>
            <consortium name="Pathogen Informatics"/>
            <person name="Doyle S."/>
        </authorList>
    </citation>
    <scope>NUCLEOTIDE SEQUENCE [LARGE SCALE GENOMIC DNA]</scope>
    <source>
        <strain evidence="1 2">NCTC9128</strain>
    </source>
</reference>